<protein>
    <submittedName>
        <fullName evidence="3">ABC-2 type transport system permease protein</fullName>
    </submittedName>
</protein>
<dbReference type="Proteomes" id="UP000293874">
    <property type="component" value="Unassembled WGS sequence"/>
</dbReference>
<dbReference type="PANTHER" id="PTHR43471:SF12">
    <property type="entry name" value="HYPOTHETICAL MEMBRANE PROTEIN, CONSERVED"/>
    <property type="match status" value="1"/>
</dbReference>
<keyword evidence="4" id="KW-1185">Reference proteome</keyword>
<reference evidence="3 4" key="1">
    <citation type="submission" date="2019-02" db="EMBL/GenBank/DDBJ databases">
        <title>Genomic Encyclopedia of Type Strains, Phase IV (KMG-IV): sequencing the most valuable type-strain genomes for metagenomic binning, comparative biology and taxonomic classification.</title>
        <authorList>
            <person name="Goeker M."/>
        </authorList>
    </citation>
    <scope>NUCLEOTIDE SEQUENCE [LARGE SCALE GENOMIC DNA]</scope>
    <source>
        <strain evidence="3 4">DSM 18116</strain>
    </source>
</reference>
<dbReference type="Pfam" id="PF12679">
    <property type="entry name" value="ABC2_membrane_2"/>
    <property type="match status" value="1"/>
</dbReference>
<gene>
    <name evidence="3" type="ORF">EV199_0351</name>
</gene>
<keyword evidence="1" id="KW-1133">Transmembrane helix</keyword>
<dbReference type="EMBL" id="SGXA01000001">
    <property type="protein sequence ID" value="RZS74503.1"/>
    <property type="molecule type" value="Genomic_DNA"/>
</dbReference>
<feature type="transmembrane region" description="Helical" evidence="1">
    <location>
        <begin position="119"/>
        <end position="144"/>
    </location>
</feature>
<keyword evidence="1" id="KW-0812">Transmembrane</keyword>
<evidence type="ECO:0000313" key="4">
    <source>
        <dbReference type="Proteomes" id="UP000293874"/>
    </source>
</evidence>
<feature type="transmembrane region" description="Helical" evidence="1">
    <location>
        <begin position="263"/>
        <end position="280"/>
    </location>
</feature>
<feature type="transmembrane region" description="Helical" evidence="1">
    <location>
        <begin position="150"/>
        <end position="169"/>
    </location>
</feature>
<feature type="transmembrane region" description="Helical" evidence="1">
    <location>
        <begin position="233"/>
        <end position="251"/>
    </location>
</feature>
<dbReference type="InterPro" id="IPR019196">
    <property type="entry name" value="ABC_transp_unknown"/>
</dbReference>
<accession>A0A4Q7MZV1</accession>
<keyword evidence="1" id="KW-0472">Membrane</keyword>
<evidence type="ECO:0000313" key="3">
    <source>
        <dbReference type="EMBL" id="RZS74503.1"/>
    </source>
</evidence>
<evidence type="ECO:0000259" key="2">
    <source>
        <dbReference type="Pfam" id="PF09822"/>
    </source>
</evidence>
<comment type="caution">
    <text evidence="3">The sequence shown here is derived from an EMBL/GenBank/DDBJ whole genome shotgun (WGS) entry which is preliminary data.</text>
</comment>
<dbReference type="Pfam" id="PF09822">
    <property type="entry name" value="ABC_transp_aux"/>
    <property type="match status" value="1"/>
</dbReference>
<feature type="transmembrane region" description="Helical" evidence="1">
    <location>
        <begin position="20"/>
        <end position="41"/>
    </location>
</feature>
<dbReference type="AlphaFoldDB" id="A0A4Q7MZV1"/>
<evidence type="ECO:0000256" key="1">
    <source>
        <dbReference type="SAM" id="Phobius"/>
    </source>
</evidence>
<dbReference type="GO" id="GO:0005886">
    <property type="term" value="C:plasma membrane"/>
    <property type="evidence" value="ECO:0007669"/>
    <property type="project" value="UniProtKB-SubCell"/>
</dbReference>
<sequence length="770" mass="87215">MKIIFKIARAELRTLFYSPIAWIVIVTFFVICGMEFVTPLMDMARQQQIKAQNSPMWEGFEGPLTFRLFEETINKVLSYFYLFIPLLTMGTISREVNAGTMYLLGSSPVRTREIVLGKYLGLLTFNFTLLLAIALLLGTGYFTIVQADLSWFLSMMLGFFLLSAAYLAIGLYISCLTNYQIMAGIATFVVFTLLTVIGWVWQEYDFVRDLTWFLSISGRTEKMIGGLITTRDLAYFILIILLFLGLAMLRLRSKQESVKWTVPFSRNLAWVLGIVMLGYFTSRPGYVGYLDVTRDKWNTIDTATQSVLKELDGSPVTVTAYVNLFGGNLQAGIPESRNEYIWGFWDKYMRFYPNLKFKYEYFYDVVNGDSGIFQAFPNKNIDQIAVQVAKIFDQDLSKYQKPDGIRKKIDLSKEPLRMVMELDYKGKKTILRTFTPKVWPDEPNVSASVRRLTRDSLPGALFLTGHYERSPWRNGEREFGTHTNYDNARPGLANTGVNSDTISLLQNDIPASTALLVVADPKSSLAVTEQEKILRYLGEGGNALFYAEPGKQQMLNPLLNQLGVNIDPGILVSPRKHVESGVFDSKMTAAGNHMAREKSMQKFRQTGKNGAIARFKGSSHISYQEKDGFTIEPIVTLPGDKNIWIENGLFVSDSAAPIFAAAEGDIQKEEYVLAIKLERKINNKLQRIVITGDADFMSRVAFSGMKIGTGIYSWLVNNEYPIYTRVVDIQDRKLTIGKNTGKTIWYAYVYVIPGLLLITGTLLIIRRKRK</sequence>
<feature type="transmembrane region" description="Helical" evidence="1">
    <location>
        <begin position="745"/>
        <end position="765"/>
    </location>
</feature>
<dbReference type="RefSeq" id="WP_130538965.1">
    <property type="nucleotide sequence ID" value="NZ_CP042431.1"/>
</dbReference>
<feature type="transmembrane region" description="Helical" evidence="1">
    <location>
        <begin position="181"/>
        <end position="201"/>
    </location>
</feature>
<name>A0A4Q7MZV1_9BACT</name>
<organism evidence="3 4">
    <name type="scientific">Pseudobacter ginsenosidimutans</name>
    <dbReference type="NCBI Taxonomy" id="661488"/>
    <lineage>
        <taxon>Bacteria</taxon>
        <taxon>Pseudomonadati</taxon>
        <taxon>Bacteroidota</taxon>
        <taxon>Chitinophagia</taxon>
        <taxon>Chitinophagales</taxon>
        <taxon>Chitinophagaceae</taxon>
        <taxon>Pseudobacter</taxon>
    </lineage>
</organism>
<dbReference type="GO" id="GO:0140359">
    <property type="term" value="F:ABC-type transporter activity"/>
    <property type="evidence" value="ECO:0007669"/>
    <property type="project" value="InterPro"/>
</dbReference>
<feature type="domain" description="ABC-type uncharacterised transport system" evidence="2">
    <location>
        <begin position="497"/>
        <end position="699"/>
    </location>
</feature>
<dbReference type="OrthoDB" id="9794512at2"/>
<proteinExistence type="predicted"/>
<dbReference type="PANTHER" id="PTHR43471">
    <property type="entry name" value="ABC TRANSPORTER PERMEASE"/>
    <property type="match status" value="1"/>
</dbReference>